<dbReference type="GO" id="GO:0005930">
    <property type="term" value="C:axoneme"/>
    <property type="evidence" value="ECO:0007669"/>
    <property type="project" value="TreeGrafter"/>
</dbReference>
<evidence type="ECO:0000313" key="2">
    <source>
        <dbReference type="EMBL" id="KAJ1356887.1"/>
    </source>
</evidence>
<comment type="caution">
    <text evidence="2">The sequence shown here is derived from an EMBL/GenBank/DDBJ whole genome shotgun (WGS) entry which is preliminary data.</text>
</comment>
<accession>A0AAD5MXP0</accession>
<dbReference type="EMBL" id="JAHQIW010002958">
    <property type="protein sequence ID" value="KAJ1356887.1"/>
    <property type="molecule type" value="Genomic_DNA"/>
</dbReference>
<dbReference type="Pfam" id="PF05804">
    <property type="entry name" value="KAP"/>
    <property type="match status" value="1"/>
</dbReference>
<dbReference type="GO" id="GO:0016939">
    <property type="term" value="C:kinesin II complex"/>
    <property type="evidence" value="ECO:0007669"/>
    <property type="project" value="TreeGrafter"/>
</dbReference>
<evidence type="ECO:0000313" key="3">
    <source>
        <dbReference type="Proteomes" id="UP001196413"/>
    </source>
</evidence>
<reference evidence="2" key="1">
    <citation type="submission" date="2021-06" db="EMBL/GenBank/DDBJ databases">
        <title>Parelaphostrongylus tenuis whole genome reference sequence.</title>
        <authorList>
            <person name="Garwood T.J."/>
            <person name="Larsen P.A."/>
            <person name="Fountain-Jones N.M."/>
            <person name="Garbe J.R."/>
            <person name="Macchietto M.G."/>
            <person name="Kania S.A."/>
            <person name="Gerhold R.W."/>
            <person name="Richards J.E."/>
            <person name="Wolf T.M."/>
        </authorList>
    </citation>
    <scope>NUCLEOTIDE SEQUENCE</scope>
    <source>
        <strain evidence="2">MNPRO001-30</strain>
        <tissue evidence="2">Meninges</tissue>
    </source>
</reference>
<name>A0AAD5MXP0_PARTN</name>
<dbReference type="SMART" id="SM01297">
    <property type="entry name" value="KAP"/>
    <property type="match status" value="1"/>
</dbReference>
<sequence length="206" mass="23560">MRQELEQVLYYLQKRSTHRNKPARSSSSISSNDTVSSNASVRADIDQVDSYIELFSEDTNEKNRGALCILELTKTTANLEVLIENETLIGAQARVFREDWKKNFDLAATIIRIFVQFPYYSQFHAALSHHKIGALCMNAMEYELKRGDLWAAEVKTVDEKAARECRPLAIRKRQTLLAGCISLLINLAHDINTELKMVRRDIVPML</sequence>
<feature type="region of interest" description="Disordered" evidence="1">
    <location>
        <begin position="16"/>
        <end position="35"/>
    </location>
</feature>
<gene>
    <name evidence="2" type="ORF">KIN20_014737</name>
</gene>
<dbReference type="GO" id="GO:0007018">
    <property type="term" value="P:microtubule-based movement"/>
    <property type="evidence" value="ECO:0007669"/>
    <property type="project" value="TreeGrafter"/>
</dbReference>
<evidence type="ECO:0000256" key="1">
    <source>
        <dbReference type="SAM" id="MobiDB-lite"/>
    </source>
</evidence>
<dbReference type="PANTHER" id="PTHR15605:SF2">
    <property type="entry name" value="KINESIN-ASSOCIATED PROTEIN 3"/>
    <property type="match status" value="1"/>
</dbReference>
<dbReference type="GO" id="GO:0035869">
    <property type="term" value="C:ciliary transition zone"/>
    <property type="evidence" value="ECO:0007669"/>
    <property type="project" value="TreeGrafter"/>
</dbReference>
<dbReference type="GO" id="GO:0044782">
    <property type="term" value="P:cilium organization"/>
    <property type="evidence" value="ECO:0007669"/>
    <property type="project" value="TreeGrafter"/>
</dbReference>
<protein>
    <submittedName>
        <fullName evidence="2">Uncharacterized protein</fullName>
    </submittedName>
</protein>
<dbReference type="Proteomes" id="UP001196413">
    <property type="component" value="Unassembled WGS sequence"/>
</dbReference>
<keyword evidence="3" id="KW-1185">Reference proteome</keyword>
<dbReference type="AlphaFoldDB" id="A0AAD5MXP0"/>
<feature type="compositionally biased region" description="Low complexity" evidence="1">
    <location>
        <begin position="25"/>
        <end position="35"/>
    </location>
</feature>
<dbReference type="PANTHER" id="PTHR15605">
    <property type="entry name" value="KINESIN-ASSOCIATED PROTEINS"/>
    <property type="match status" value="1"/>
</dbReference>
<proteinExistence type="predicted"/>
<dbReference type="GO" id="GO:0019894">
    <property type="term" value="F:kinesin binding"/>
    <property type="evidence" value="ECO:0007669"/>
    <property type="project" value="InterPro"/>
</dbReference>
<organism evidence="2 3">
    <name type="scientific">Parelaphostrongylus tenuis</name>
    <name type="common">Meningeal worm</name>
    <dbReference type="NCBI Taxonomy" id="148309"/>
    <lineage>
        <taxon>Eukaryota</taxon>
        <taxon>Metazoa</taxon>
        <taxon>Ecdysozoa</taxon>
        <taxon>Nematoda</taxon>
        <taxon>Chromadorea</taxon>
        <taxon>Rhabditida</taxon>
        <taxon>Rhabditina</taxon>
        <taxon>Rhabditomorpha</taxon>
        <taxon>Strongyloidea</taxon>
        <taxon>Metastrongylidae</taxon>
        <taxon>Parelaphostrongylus</taxon>
    </lineage>
</organism>
<dbReference type="InterPro" id="IPR008658">
    <property type="entry name" value="KAP3"/>
</dbReference>